<sequence>MEEYYCKECETKNLIDDSEFSSKKCPNCNLAMIAILDNEPQNMFDLL</sequence>
<comment type="caution">
    <text evidence="1">The sequence shown here is derived from an EMBL/GenBank/DDBJ whole genome shotgun (WGS) entry which is preliminary data.</text>
</comment>
<dbReference type="AlphaFoldDB" id="X1B8Z3"/>
<dbReference type="EMBL" id="BART01009545">
    <property type="protein sequence ID" value="GAG77767.1"/>
    <property type="molecule type" value="Genomic_DNA"/>
</dbReference>
<protein>
    <submittedName>
        <fullName evidence="1">Uncharacterized protein</fullName>
    </submittedName>
</protein>
<proteinExistence type="predicted"/>
<reference evidence="1" key="1">
    <citation type="journal article" date="2014" name="Front. Microbiol.">
        <title>High frequency of phylogenetically diverse reductive dehalogenase-homologous genes in deep subseafloor sedimentary metagenomes.</title>
        <authorList>
            <person name="Kawai M."/>
            <person name="Futagami T."/>
            <person name="Toyoda A."/>
            <person name="Takaki Y."/>
            <person name="Nishi S."/>
            <person name="Hori S."/>
            <person name="Arai W."/>
            <person name="Tsubouchi T."/>
            <person name="Morono Y."/>
            <person name="Uchiyama I."/>
            <person name="Ito T."/>
            <person name="Fujiyama A."/>
            <person name="Inagaki F."/>
            <person name="Takami H."/>
        </authorList>
    </citation>
    <scope>NUCLEOTIDE SEQUENCE</scope>
    <source>
        <strain evidence="1">Expedition CK06-06</strain>
    </source>
</reference>
<organism evidence="1">
    <name type="scientific">marine sediment metagenome</name>
    <dbReference type="NCBI Taxonomy" id="412755"/>
    <lineage>
        <taxon>unclassified sequences</taxon>
        <taxon>metagenomes</taxon>
        <taxon>ecological metagenomes</taxon>
    </lineage>
</organism>
<accession>X1B8Z3</accession>
<gene>
    <name evidence="1" type="ORF">S01H4_21113</name>
</gene>
<name>X1B8Z3_9ZZZZ</name>
<evidence type="ECO:0000313" key="1">
    <source>
        <dbReference type="EMBL" id="GAG77767.1"/>
    </source>
</evidence>